<dbReference type="Gene3D" id="3.60.10.10">
    <property type="entry name" value="Endonuclease/exonuclease/phosphatase"/>
    <property type="match status" value="1"/>
</dbReference>
<reference evidence="3 4" key="1">
    <citation type="submission" date="2024-05" db="EMBL/GenBank/DDBJ databases">
        <title>Genome sequencing and assembly of Indian major carp, Cirrhinus mrigala (Hamilton, 1822).</title>
        <authorList>
            <person name="Mohindra V."/>
            <person name="Chowdhury L.M."/>
            <person name="Lal K."/>
            <person name="Jena J.K."/>
        </authorList>
    </citation>
    <scope>NUCLEOTIDE SEQUENCE [LARGE SCALE GENOMIC DNA]</scope>
    <source>
        <strain evidence="3">CM1030</strain>
        <tissue evidence="3">Blood</tissue>
    </source>
</reference>
<feature type="coiled-coil region" evidence="1">
    <location>
        <begin position="43"/>
        <end position="70"/>
    </location>
</feature>
<dbReference type="InterPro" id="IPR015095">
    <property type="entry name" value="AlkB_hom8_N"/>
</dbReference>
<gene>
    <name evidence="3" type="ORF">M9458_057779</name>
</gene>
<organism evidence="3 4">
    <name type="scientific">Cirrhinus mrigala</name>
    <name type="common">Mrigala</name>
    <dbReference type="NCBI Taxonomy" id="683832"/>
    <lineage>
        <taxon>Eukaryota</taxon>
        <taxon>Metazoa</taxon>
        <taxon>Chordata</taxon>
        <taxon>Craniata</taxon>
        <taxon>Vertebrata</taxon>
        <taxon>Euteleostomi</taxon>
        <taxon>Actinopterygii</taxon>
        <taxon>Neopterygii</taxon>
        <taxon>Teleostei</taxon>
        <taxon>Ostariophysi</taxon>
        <taxon>Cypriniformes</taxon>
        <taxon>Cyprinidae</taxon>
        <taxon>Labeoninae</taxon>
        <taxon>Labeonini</taxon>
        <taxon>Cirrhinus</taxon>
    </lineage>
</organism>
<evidence type="ECO:0000259" key="2">
    <source>
        <dbReference type="PROSITE" id="PS50878"/>
    </source>
</evidence>
<dbReference type="PANTHER" id="PTHR47510">
    <property type="entry name" value="REVERSE TRANSCRIPTASE DOMAIN-CONTAINING PROTEIN"/>
    <property type="match status" value="1"/>
</dbReference>
<protein>
    <recommendedName>
        <fullName evidence="2">Reverse transcriptase domain-containing protein</fullName>
    </recommendedName>
</protein>
<sequence>MARPRSDAFLTAPLRLYCVAWTTTVDTTLTRGAKQRNAEGHALAILLANVQSLENKLDDLRARVTFQRDVRDCNILCFTETWLTPTVPDRVVTPSDSFLVFRMDRMAESNKTKGGGVCFMVNRKWCDARSVSTVSSGCSPHLEHLSIKCCPFYLPREFSSVITTVVYIPPDADTGIALTELHYVLSETLDHCYTPYKQGYKAVSQPAFGKSDHSAIFLIPQYKQHIPRKEVATREVKRWSAQSEAMLQDHSKTANDVNEFTDVAVSFVSMLAEEIIPTVRIRTSIRVWRLPSLDIIAEKDVRAALKRVNSRKAAGPDGINGRLLDCCADQLAGVLTYIFNESLAKSVVPKCFKRSIIVPITKNNKPSCLNDYRPVALTSEVMKVFERLMKNIITSFIPNTTDPLHFAYQPNRSTEDAISHVLHTTLSHVDMKQGNYVRLLCVSDRITTNIGAPQGCVLSPLLYSLYTSDCVATHSSNNIVKFADDTVVLGFITNNDESAYMDEVKNLASWWQDNHLQLNVRKTKELVVDFRRRQQRSHEPLIISGAPVEKVSSFKYLGVHISSDLTWTVHIQVQSKKARQRLSHLRQLRKFRVSPVILRTFYSGAAESILTQNITSWHGNSCVQDRKALQKVIRAAECCC</sequence>
<dbReference type="SUPFAM" id="SSF56672">
    <property type="entry name" value="DNA/RNA polymerases"/>
    <property type="match status" value="1"/>
</dbReference>
<dbReference type="InterPro" id="IPR036691">
    <property type="entry name" value="Endo/exonu/phosph_ase_sf"/>
</dbReference>
<comment type="caution">
    <text evidence="3">The sequence shown here is derived from an EMBL/GenBank/DDBJ whole genome shotgun (WGS) entry which is preliminary data.</text>
</comment>
<dbReference type="PANTHER" id="PTHR47510:SF3">
    <property type="entry name" value="ENDO_EXONUCLEASE_PHOSPHATASE DOMAIN-CONTAINING PROTEIN"/>
    <property type="match status" value="1"/>
</dbReference>
<evidence type="ECO:0000256" key="1">
    <source>
        <dbReference type="SAM" id="Coils"/>
    </source>
</evidence>
<dbReference type="Pfam" id="PF09004">
    <property type="entry name" value="ALKBH8_N"/>
    <property type="match status" value="1"/>
</dbReference>
<dbReference type="InterPro" id="IPR043502">
    <property type="entry name" value="DNA/RNA_pol_sf"/>
</dbReference>
<dbReference type="Proteomes" id="UP001529510">
    <property type="component" value="Unassembled WGS sequence"/>
</dbReference>
<evidence type="ECO:0000313" key="3">
    <source>
        <dbReference type="EMBL" id="KAL0146840.1"/>
    </source>
</evidence>
<feature type="non-terminal residue" evidence="3">
    <location>
        <position position="640"/>
    </location>
</feature>
<name>A0ABD0MAJ8_CIRMR</name>
<dbReference type="AlphaFoldDB" id="A0ABD0MAJ8"/>
<dbReference type="Pfam" id="PF00078">
    <property type="entry name" value="RVT_1"/>
    <property type="match status" value="1"/>
</dbReference>
<keyword evidence="4" id="KW-1185">Reference proteome</keyword>
<accession>A0ABD0MAJ8</accession>
<dbReference type="EMBL" id="JAMKFB020000850">
    <property type="protein sequence ID" value="KAL0146840.1"/>
    <property type="molecule type" value="Genomic_DNA"/>
</dbReference>
<dbReference type="CDD" id="cd01650">
    <property type="entry name" value="RT_nLTR_like"/>
    <property type="match status" value="1"/>
</dbReference>
<feature type="domain" description="Reverse transcriptase" evidence="2">
    <location>
        <begin position="341"/>
        <end position="561"/>
    </location>
</feature>
<dbReference type="PROSITE" id="PS50878">
    <property type="entry name" value="RT_POL"/>
    <property type="match status" value="1"/>
</dbReference>
<keyword evidence="1" id="KW-0175">Coiled coil</keyword>
<dbReference type="InterPro" id="IPR000477">
    <property type="entry name" value="RT_dom"/>
</dbReference>
<proteinExistence type="predicted"/>
<evidence type="ECO:0000313" key="4">
    <source>
        <dbReference type="Proteomes" id="UP001529510"/>
    </source>
</evidence>